<evidence type="ECO:0000313" key="7">
    <source>
        <dbReference type="EMBL" id="MDX6805756.1"/>
    </source>
</evidence>
<proteinExistence type="predicted"/>
<keyword evidence="8" id="KW-1185">Reference proteome</keyword>
<feature type="transmembrane region" description="Helical" evidence="5">
    <location>
        <begin position="12"/>
        <end position="34"/>
    </location>
</feature>
<evidence type="ECO:0000313" key="8">
    <source>
        <dbReference type="Proteomes" id="UP001274321"/>
    </source>
</evidence>
<feature type="transmembrane region" description="Helical" evidence="5">
    <location>
        <begin position="293"/>
        <end position="313"/>
    </location>
</feature>
<feature type="transmembrane region" description="Helical" evidence="5">
    <location>
        <begin position="40"/>
        <end position="63"/>
    </location>
</feature>
<evidence type="ECO:0000256" key="3">
    <source>
        <dbReference type="ARBA" id="ARBA00022989"/>
    </source>
</evidence>
<feature type="transmembrane region" description="Helical" evidence="5">
    <location>
        <begin position="155"/>
        <end position="183"/>
    </location>
</feature>
<protein>
    <submittedName>
        <fullName evidence="7">O-antigen ligase family protein</fullName>
    </submittedName>
</protein>
<gene>
    <name evidence="7" type="ORF">SCD90_06750</name>
</gene>
<keyword evidence="3 5" id="KW-1133">Transmembrane helix</keyword>
<dbReference type="InterPro" id="IPR051533">
    <property type="entry name" value="WaaL-like"/>
</dbReference>
<dbReference type="RefSeq" id="WP_319843884.1">
    <property type="nucleotide sequence ID" value="NZ_JAXAFJ010000003.1"/>
</dbReference>
<reference evidence="7 8" key="1">
    <citation type="submission" date="2023-11" db="EMBL/GenBank/DDBJ databases">
        <authorList>
            <person name="Bao R."/>
        </authorList>
    </citation>
    <scope>NUCLEOTIDE SEQUENCE [LARGE SCALE GENOMIC DNA]</scope>
    <source>
        <strain evidence="7 8">PJ23</strain>
    </source>
</reference>
<organism evidence="7 8">
    <name type="scientific">Terrihabitans rhizophilus</name>
    <dbReference type="NCBI Taxonomy" id="3092662"/>
    <lineage>
        <taxon>Bacteria</taxon>
        <taxon>Pseudomonadati</taxon>
        <taxon>Pseudomonadota</taxon>
        <taxon>Alphaproteobacteria</taxon>
        <taxon>Hyphomicrobiales</taxon>
        <taxon>Terrihabitans</taxon>
    </lineage>
</organism>
<dbReference type="Proteomes" id="UP001274321">
    <property type="component" value="Unassembled WGS sequence"/>
</dbReference>
<comment type="subcellular location">
    <subcellularLocation>
        <location evidence="1">Membrane</location>
        <topology evidence="1">Multi-pass membrane protein</topology>
    </subcellularLocation>
</comment>
<keyword evidence="4 5" id="KW-0472">Membrane</keyword>
<feature type="transmembrane region" description="Helical" evidence="5">
    <location>
        <begin position="415"/>
        <end position="435"/>
    </location>
</feature>
<dbReference type="EMBL" id="JAXAFJ010000003">
    <property type="protein sequence ID" value="MDX6805756.1"/>
    <property type="molecule type" value="Genomic_DNA"/>
</dbReference>
<feature type="transmembrane region" description="Helical" evidence="5">
    <location>
        <begin position="268"/>
        <end position="286"/>
    </location>
</feature>
<dbReference type="GO" id="GO:0016874">
    <property type="term" value="F:ligase activity"/>
    <property type="evidence" value="ECO:0007669"/>
    <property type="project" value="UniProtKB-KW"/>
</dbReference>
<accession>A0ABU4RSL9</accession>
<feature type="transmembrane region" description="Helical" evidence="5">
    <location>
        <begin position="203"/>
        <end position="222"/>
    </location>
</feature>
<feature type="transmembrane region" description="Helical" evidence="5">
    <location>
        <begin position="441"/>
        <end position="457"/>
    </location>
</feature>
<dbReference type="InterPro" id="IPR007016">
    <property type="entry name" value="O-antigen_ligase-rel_domated"/>
</dbReference>
<feature type="transmembrane region" description="Helical" evidence="5">
    <location>
        <begin position="75"/>
        <end position="94"/>
    </location>
</feature>
<sequence length="479" mass="50561">MSSRWAERGRDVAAAASEMVWFCLVLVLAASPFWLGGNRLICWGLVSVAMGGLVLLQALPRLLGTAEWPLPPRAVAAPAIFFILFIGVACVQLLPLPGADPLRASAAEALGQPLPSMISLSPDLTGLAVLRAVSAAAVFWIAVQLGRSETLALRLLTAIAAIAFAYAAYGIIAHTLSPATLLWFEKTAYRDSVTSTFVNRNSFATYAGLGLLAAVAVATAAFRRAARGQSGWQRRLAAMIEASPGRAGLAVGAALVLIIALMMSGSRAGIACSLAALLVFVSACFMRRRSRTSWGLLVLIGGAAAIMLVAWVYGDTVAGRFEDVGDDAGRRLDVYAAVLRAIALNPMGTGFGAFADTFPTYRDTAIPVRFAWDKAHNSPLEAVFGLGVIGAAPAFALFLSILWRTMRGVTVRRRNIFAPAVGVAACLLVGLHSLVDFSLQVQAVTLVFAAMAGVAYAQSYGSRDFAPLHAEPVRIRRGR</sequence>
<evidence type="ECO:0000259" key="6">
    <source>
        <dbReference type="Pfam" id="PF04932"/>
    </source>
</evidence>
<evidence type="ECO:0000256" key="1">
    <source>
        <dbReference type="ARBA" id="ARBA00004141"/>
    </source>
</evidence>
<feature type="transmembrane region" description="Helical" evidence="5">
    <location>
        <begin position="243"/>
        <end position="262"/>
    </location>
</feature>
<feature type="transmembrane region" description="Helical" evidence="5">
    <location>
        <begin position="382"/>
        <end position="403"/>
    </location>
</feature>
<comment type="caution">
    <text evidence="7">The sequence shown here is derived from an EMBL/GenBank/DDBJ whole genome shotgun (WGS) entry which is preliminary data.</text>
</comment>
<evidence type="ECO:0000256" key="5">
    <source>
        <dbReference type="SAM" id="Phobius"/>
    </source>
</evidence>
<name>A0ABU4RSL9_9HYPH</name>
<keyword evidence="7" id="KW-0436">Ligase</keyword>
<dbReference type="Pfam" id="PF04932">
    <property type="entry name" value="Wzy_C"/>
    <property type="match status" value="1"/>
</dbReference>
<evidence type="ECO:0000256" key="4">
    <source>
        <dbReference type="ARBA" id="ARBA00023136"/>
    </source>
</evidence>
<feature type="domain" description="O-antigen ligase-related" evidence="6">
    <location>
        <begin position="253"/>
        <end position="392"/>
    </location>
</feature>
<dbReference type="PANTHER" id="PTHR37422:SF23">
    <property type="entry name" value="TEICHURONIC ACID BIOSYNTHESIS PROTEIN TUAE"/>
    <property type="match status" value="1"/>
</dbReference>
<keyword evidence="2 5" id="KW-0812">Transmembrane</keyword>
<evidence type="ECO:0000256" key="2">
    <source>
        <dbReference type="ARBA" id="ARBA00022692"/>
    </source>
</evidence>
<dbReference type="PANTHER" id="PTHR37422">
    <property type="entry name" value="TEICHURONIC ACID BIOSYNTHESIS PROTEIN TUAE"/>
    <property type="match status" value="1"/>
</dbReference>
<feature type="transmembrane region" description="Helical" evidence="5">
    <location>
        <begin position="124"/>
        <end position="143"/>
    </location>
</feature>